<keyword evidence="1" id="KW-0805">Transcription regulation</keyword>
<dbReference type="SUPFAM" id="SSF46689">
    <property type="entry name" value="Homeodomain-like"/>
    <property type="match status" value="1"/>
</dbReference>
<evidence type="ECO:0000313" key="4">
    <source>
        <dbReference type="EMBL" id="MCQ0970407.1"/>
    </source>
</evidence>
<protein>
    <submittedName>
        <fullName evidence="4">AraC family transcriptional regulator</fullName>
    </submittedName>
</protein>
<feature type="domain" description="HTH araC/xylS-type" evidence="3">
    <location>
        <begin position="126"/>
        <end position="224"/>
    </location>
</feature>
<dbReference type="InterPro" id="IPR009057">
    <property type="entry name" value="Homeodomain-like_sf"/>
</dbReference>
<evidence type="ECO:0000259" key="3">
    <source>
        <dbReference type="PROSITE" id="PS01124"/>
    </source>
</evidence>
<reference evidence="4 5" key="1">
    <citation type="submission" date="2022-03" db="EMBL/GenBank/DDBJ databases">
        <authorList>
            <person name="He Y."/>
        </authorList>
    </citation>
    <scope>NUCLEOTIDE SEQUENCE [LARGE SCALE GENOMIC DNA]</scope>
    <source>
        <strain evidence="4 5">TK19116</strain>
    </source>
</reference>
<organism evidence="4 5">
    <name type="scientific">Paracoccus albicereus</name>
    <dbReference type="NCBI Taxonomy" id="2922394"/>
    <lineage>
        <taxon>Bacteria</taxon>
        <taxon>Pseudomonadati</taxon>
        <taxon>Pseudomonadota</taxon>
        <taxon>Alphaproteobacteria</taxon>
        <taxon>Rhodobacterales</taxon>
        <taxon>Paracoccaceae</taxon>
        <taxon>Paracoccus</taxon>
    </lineage>
</organism>
<dbReference type="Proteomes" id="UP001203945">
    <property type="component" value="Unassembled WGS sequence"/>
</dbReference>
<evidence type="ECO:0000313" key="5">
    <source>
        <dbReference type="Proteomes" id="UP001203945"/>
    </source>
</evidence>
<dbReference type="EMBL" id="JAKZEU010000002">
    <property type="protein sequence ID" value="MCQ0970407.1"/>
    <property type="molecule type" value="Genomic_DNA"/>
</dbReference>
<dbReference type="Gene3D" id="1.10.10.60">
    <property type="entry name" value="Homeodomain-like"/>
    <property type="match status" value="1"/>
</dbReference>
<dbReference type="Pfam" id="PF12833">
    <property type="entry name" value="HTH_18"/>
    <property type="match status" value="1"/>
</dbReference>
<dbReference type="RefSeq" id="WP_255329380.1">
    <property type="nucleotide sequence ID" value="NZ_JAKZEU010000002.1"/>
</dbReference>
<accession>A0ABT1MQ13</accession>
<sequence>MRVDLPRAHYPLQTGDVRFLPAGTAFASMPLTGAKGMALLLAPDLARDCEPALPDRMIAGGIGTDASGLMSLLIQLAREGAEDNRQARAAIGCQLGLLSITLQRLSPAAERPAAAPNTPTDLTLVQRFIALADAELGHGRTVSDLAEELGTTSAALDRACLAARGRRAIQLIHDLRHEQAVRALRRSTRPLDLIARDLGYTSLAHFNRAFVAATGRLPAMFRIDDGTGKSASASA</sequence>
<name>A0ABT1MQ13_9RHOB</name>
<proteinExistence type="predicted"/>
<comment type="caution">
    <text evidence="4">The sequence shown here is derived from an EMBL/GenBank/DDBJ whole genome shotgun (WGS) entry which is preliminary data.</text>
</comment>
<dbReference type="SMART" id="SM00342">
    <property type="entry name" value="HTH_ARAC"/>
    <property type="match status" value="1"/>
</dbReference>
<dbReference type="PROSITE" id="PS01124">
    <property type="entry name" value="HTH_ARAC_FAMILY_2"/>
    <property type="match status" value="1"/>
</dbReference>
<dbReference type="PANTHER" id="PTHR11019">
    <property type="entry name" value="HTH-TYPE TRANSCRIPTIONAL REGULATOR NIMR"/>
    <property type="match status" value="1"/>
</dbReference>
<gene>
    <name evidence="4" type="ORF">MLD63_08225</name>
</gene>
<keyword evidence="5" id="KW-1185">Reference proteome</keyword>
<dbReference type="InterPro" id="IPR018060">
    <property type="entry name" value="HTH_AraC"/>
</dbReference>
<dbReference type="PANTHER" id="PTHR11019:SF199">
    <property type="entry name" value="HTH-TYPE TRANSCRIPTIONAL REGULATOR NIMR"/>
    <property type="match status" value="1"/>
</dbReference>
<evidence type="ECO:0000256" key="2">
    <source>
        <dbReference type="ARBA" id="ARBA00023163"/>
    </source>
</evidence>
<evidence type="ECO:0000256" key="1">
    <source>
        <dbReference type="ARBA" id="ARBA00023015"/>
    </source>
</evidence>
<keyword evidence="2" id="KW-0804">Transcription</keyword>